<dbReference type="AlphaFoldDB" id="A0A8J6BBK8"/>
<reference evidence="1" key="1">
    <citation type="thesis" date="2020" institute="ProQuest LLC" country="789 East Eisenhower Parkway, Ann Arbor, MI, USA">
        <title>Comparative Genomics and Chromosome Evolution.</title>
        <authorList>
            <person name="Mudd A.B."/>
        </authorList>
    </citation>
    <scope>NUCLEOTIDE SEQUENCE</scope>
    <source>
        <strain evidence="1">HN-11 Male</strain>
        <tissue evidence="1">Kidney and liver</tissue>
    </source>
</reference>
<proteinExistence type="predicted"/>
<dbReference type="EMBL" id="WNTK01004901">
    <property type="protein sequence ID" value="KAG9464191.1"/>
    <property type="molecule type" value="Genomic_DNA"/>
</dbReference>
<evidence type="ECO:0000313" key="1">
    <source>
        <dbReference type="EMBL" id="KAG9464191.1"/>
    </source>
</evidence>
<sequence>MVACKRGLSPISTSFSAYCSVYHLNGVSQLPGDGMLSALRNINDYYQHVGSLEISCSQRGRTGWRGKTSLFPLQSTFTIMAAYPCFRYSMANVTRV</sequence>
<keyword evidence="2" id="KW-1185">Reference proteome</keyword>
<evidence type="ECO:0000313" key="2">
    <source>
        <dbReference type="Proteomes" id="UP000770717"/>
    </source>
</evidence>
<gene>
    <name evidence="1" type="ORF">GDO78_020330</name>
</gene>
<comment type="caution">
    <text evidence="1">The sequence shown here is derived from an EMBL/GenBank/DDBJ whole genome shotgun (WGS) entry which is preliminary data.</text>
</comment>
<organism evidence="1 2">
    <name type="scientific">Eleutherodactylus coqui</name>
    <name type="common">Puerto Rican coqui</name>
    <dbReference type="NCBI Taxonomy" id="57060"/>
    <lineage>
        <taxon>Eukaryota</taxon>
        <taxon>Metazoa</taxon>
        <taxon>Chordata</taxon>
        <taxon>Craniata</taxon>
        <taxon>Vertebrata</taxon>
        <taxon>Euteleostomi</taxon>
        <taxon>Amphibia</taxon>
        <taxon>Batrachia</taxon>
        <taxon>Anura</taxon>
        <taxon>Neobatrachia</taxon>
        <taxon>Hyloidea</taxon>
        <taxon>Eleutherodactylidae</taxon>
        <taxon>Eleutherodactylinae</taxon>
        <taxon>Eleutherodactylus</taxon>
        <taxon>Eleutherodactylus</taxon>
    </lineage>
</organism>
<dbReference type="Proteomes" id="UP000770717">
    <property type="component" value="Unassembled WGS sequence"/>
</dbReference>
<name>A0A8J6BBK8_ELECQ</name>
<accession>A0A8J6BBK8</accession>
<protein>
    <submittedName>
        <fullName evidence="1">Uncharacterized protein</fullName>
    </submittedName>
</protein>